<comment type="similarity">
    <text evidence="1">Belongs to the sorting nexin family.</text>
</comment>
<dbReference type="SUPFAM" id="SSF103657">
    <property type="entry name" value="BAR/IMD domain-like"/>
    <property type="match status" value="1"/>
</dbReference>
<keyword evidence="5" id="KW-1185">Reference proteome</keyword>
<dbReference type="EMBL" id="CAJPEV010004284">
    <property type="protein sequence ID" value="CAG0901512.1"/>
    <property type="molecule type" value="Genomic_DNA"/>
</dbReference>
<dbReference type="EMBL" id="LR903801">
    <property type="protein sequence ID" value="CAD7252294.1"/>
    <property type="molecule type" value="Genomic_DNA"/>
</dbReference>
<dbReference type="Pfam" id="PF00787">
    <property type="entry name" value="PX"/>
    <property type="match status" value="1"/>
</dbReference>
<dbReference type="AlphaFoldDB" id="A0A7R9ADZ9"/>
<evidence type="ECO:0000313" key="5">
    <source>
        <dbReference type="Proteomes" id="UP000677054"/>
    </source>
</evidence>
<reference evidence="4" key="1">
    <citation type="submission" date="2020-11" db="EMBL/GenBank/DDBJ databases">
        <authorList>
            <person name="Tran Van P."/>
        </authorList>
    </citation>
    <scope>NUCLEOTIDE SEQUENCE</scope>
</reference>
<dbReference type="Gene3D" id="3.30.1520.10">
    <property type="entry name" value="Phox-like domain"/>
    <property type="match status" value="1"/>
</dbReference>
<dbReference type="GO" id="GO:0016197">
    <property type="term" value="P:endosomal transport"/>
    <property type="evidence" value="ECO:0007669"/>
    <property type="project" value="TreeGrafter"/>
</dbReference>
<protein>
    <submittedName>
        <fullName evidence="4">Uncharacterized protein</fullName>
    </submittedName>
</protein>
<dbReference type="GO" id="GO:0035091">
    <property type="term" value="F:phosphatidylinositol binding"/>
    <property type="evidence" value="ECO:0007669"/>
    <property type="project" value="InterPro"/>
</dbReference>
<dbReference type="PANTHER" id="PTHR45827:SF1">
    <property type="entry name" value="SORTING NEXIN"/>
    <property type="match status" value="1"/>
</dbReference>
<dbReference type="PANTHER" id="PTHR45827">
    <property type="entry name" value="SORTING NEXIN"/>
    <property type="match status" value="1"/>
</dbReference>
<feature type="domain" description="Sorting nexin protein WASP-binding" evidence="3">
    <location>
        <begin position="74"/>
        <end position="169"/>
    </location>
</feature>
<evidence type="ECO:0000313" key="4">
    <source>
        <dbReference type="EMBL" id="CAD7252294.1"/>
    </source>
</evidence>
<feature type="domain" description="Sorting nexin protein WASP-binding" evidence="3">
    <location>
        <begin position="200"/>
        <end position="334"/>
    </location>
</feature>
<dbReference type="Pfam" id="PF10456">
    <property type="entry name" value="BAR_3_WASP_bdg"/>
    <property type="match status" value="2"/>
</dbReference>
<sequence>MMNEFVGSNQTYYFGSGRCVLLTSSKCLYFPSGRYESEFIEHRRSMLESWVQRVSRHPVLARSEVWRHFVSCTDDKAWKVGKRKAERDELVGAKLFLAIDAPESPLAPDTVELQVEGFGKFVHLLEKSVANLQVTALDQIKKMIRHYRREHLTVGNAFRQLGTALDNDTAHCMLLYLLLAFPLILTNLSILHGCDFLDPEKVKNALKYTGQAYEDIAKLCEDQPKTDWEPLSDKLHEYRGMLSAFPEILHLHKGALQKRREYQRLGAEGKLDKQQVDGVVRRTDIVSYAVLAEMSHFREELARDANDMMKAYLKEQIAFYRRVTEKLEDSLKQYS</sequence>
<dbReference type="Proteomes" id="UP000677054">
    <property type="component" value="Unassembled WGS sequence"/>
</dbReference>
<dbReference type="GO" id="GO:0031410">
    <property type="term" value="C:cytoplasmic vesicle"/>
    <property type="evidence" value="ECO:0007669"/>
    <property type="project" value="TreeGrafter"/>
</dbReference>
<evidence type="ECO:0000256" key="1">
    <source>
        <dbReference type="ARBA" id="ARBA00010883"/>
    </source>
</evidence>
<accession>A0A7R9ADZ9</accession>
<dbReference type="GO" id="GO:0006897">
    <property type="term" value="P:endocytosis"/>
    <property type="evidence" value="ECO:0007669"/>
    <property type="project" value="TreeGrafter"/>
</dbReference>
<dbReference type="GO" id="GO:0097320">
    <property type="term" value="P:plasma membrane tubulation"/>
    <property type="evidence" value="ECO:0007669"/>
    <property type="project" value="TreeGrafter"/>
</dbReference>
<dbReference type="GO" id="GO:0005886">
    <property type="term" value="C:plasma membrane"/>
    <property type="evidence" value="ECO:0007669"/>
    <property type="project" value="TreeGrafter"/>
</dbReference>
<dbReference type="InterPro" id="IPR001683">
    <property type="entry name" value="PX_dom"/>
</dbReference>
<proteinExistence type="inferred from homology"/>
<dbReference type="Gene3D" id="1.20.1270.60">
    <property type="entry name" value="Arfaptin homology (AH) domain/BAR domain"/>
    <property type="match status" value="1"/>
</dbReference>
<dbReference type="InterPro" id="IPR019497">
    <property type="entry name" value="Sorting_nexin_WASP-bd-dom"/>
</dbReference>
<feature type="domain" description="PX" evidence="2">
    <location>
        <begin position="32"/>
        <end position="71"/>
    </location>
</feature>
<dbReference type="SUPFAM" id="SSF64268">
    <property type="entry name" value="PX domain"/>
    <property type="match status" value="1"/>
</dbReference>
<dbReference type="InterPro" id="IPR027267">
    <property type="entry name" value="AH/BAR_dom_sf"/>
</dbReference>
<evidence type="ECO:0000259" key="2">
    <source>
        <dbReference type="Pfam" id="PF00787"/>
    </source>
</evidence>
<organism evidence="4">
    <name type="scientific">Darwinula stevensoni</name>
    <dbReference type="NCBI Taxonomy" id="69355"/>
    <lineage>
        <taxon>Eukaryota</taxon>
        <taxon>Metazoa</taxon>
        <taxon>Ecdysozoa</taxon>
        <taxon>Arthropoda</taxon>
        <taxon>Crustacea</taxon>
        <taxon>Oligostraca</taxon>
        <taxon>Ostracoda</taxon>
        <taxon>Podocopa</taxon>
        <taxon>Podocopida</taxon>
        <taxon>Darwinulocopina</taxon>
        <taxon>Darwinuloidea</taxon>
        <taxon>Darwinulidae</taxon>
        <taxon>Darwinula</taxon>
    </lineage>
</organism>
<name>A0A7R9ADZ9_9CRUS</name>
<dbReference type="InterPro" id="IPR036871">
    <property type="entry name" value="PX_dom_sf"/>
</dbReference>
<evidence type="ECO:0000259" key="3">
    <source>
        <dbReference type="Pfam" id="PF10456"/>
    </source>
</evidence>
<dbReference type="OrthoDB" id="10254720at2759"/>
<gene>
    <name evidence="4" type="ORF">DSTB1V02_LOCUS12052</name>
</gene>